<feature type="domain" description="Transport-associated OB type 2" evidence="1">
    <location>
        <begin position="7"/>
        <end position="79"/>
    </location>
</feature>
<dbReference type="Gene3D" id="2.40.50.140">
    <property type="entry name" value="Nucleic acid-binding proteins"/>
    <property type="match status" value="1"/>
</dbReference>
<dbReference type="InterPro" id="IPR008995">
    <property type="entry name" value="Mo/tungstate-bd_C_term_dom"/>
</dbReference>
<dbReference type="HOGENOM" id="CLU_2506551_0_0_7"/>
<sequence>MGREAFVTIRPEDIAMSADEPMSAENVLSGQVIDTIYLGNLLDCRVDVDGRELRVQLNHDEAPRLGERVYLTFVVDVCHGLPDDA</sequence>
<dbReference type="GO" id="GO:0005524">
    <property type="term" value="F:ATP binding"/>
    <property type="evidence" value="ECO:0007669"/>
    <property type="project" value="InterPro"/>
</dbReference>
<dbReference type="InterPro" id="IPR013611">
    <property type="entry name" value="Transp-assoc_OB_typ2"/>
</dbReference>
<dbReference type="GO" id="GO:0043190">
    <property type="term" value="C:ATP-binding cassette (ABC) transporter complex"/>
    <property type="evidence" value="ECO:0007669"/>
    <property type="project" value="InterPro"/>
</dbReference>
<evidence type="ECO:0000259" key="1">
    <source>
        <dbReference type="Pfam" id="PF08402"/>
    </source>
</evidence>
<keyword evidence="3" id="KW-1185">Reference proteome</keyword>
<dbReference type="EMBL" id="AZHX01001166">
    <property type="protein sequence ID" value="ETX04655.1"/>
    <property type="molecule type" value="Genomic_DNA"/>
</dbReference>
<reference evidence="2 3" key="1">
    <citation type="journal article" date="2014" name="Nature">
        <title>An environmental bacterial taxon with a large and distinct metabolic repertoire.</title>
        <authorList>
            <person name="Wilson M.C."/>
            <person name="Mori T."/>
            <person name="Ruckert C."/>
            <person name="Uria A.R."/>
            <person name="Helf M.J."/>
            <person name="Takada K."/>
            <person name="Gernert C."/>
            <person name="Steffens U.A."/>
            <person name="Heycke N."/>
            <person name="Schmitt S."/>
            <person name="Rinke C."/>
            <person name="Helfrich E.J."/>
            <person name="Brachmann A.O."/>
            <person name="Gurgui C."/>
            <person name="Wakimoto T."/>
            <person name="Kracht M."/>
            <person name="Crusemann M."/>
            <person name="Hentschel U."/>
            <person name="Abe I."/>
            <person name="Matsunaga S."/>
            <person name="Kalinowski J."/>
            <person name="Takeyama H."/>
            <person name="Piel J."/>
        </authorList>
    </citation>
    <scope>NUCLEOTIDE SEQUENCE [LARGE SCALE GENOMIC DNA]</scope>
    <source>
        <strain evidence="3">TSY2</strain>
    </source>
</reference>
<name>W4M380_9BACT</name>
<dbReference type="AlphaFoldDB" id="W4M380"/>
<dbReference type="InterPro" id="IPR012340">
    <property type="entry name" value="NA-bd_OB-fold"/>
</dbReference>
<proteinExistence type="predicted"/>
<dbReference type="Proteomes" id="UP000019140">
    <property type="component" value="Unassembled WGS sequence"/>
</dbReference>
<comment type="caution">
    <text evidence="2">The sequence shown here is derived from an EMBL/GenBank/DDBJ whole genome shotgun (WGS) entry which is preliminary data.</text>
</comment>
<organism evidence="2 3">
    <name type="scientific">Candidatus Entotheonella gemina</name>
    <dbReference type="NCBI Taxonomy" id="1429439"/>
    <lineage>
        <taxon>Bacteria</taxon>
        <taxon>Pseudomonadati</taxon>
        <taxon>Nitrospinota/Tectimicrobiota group</taxon>
        <taxon>Candidatus Tectimicrobiota</taxon>
        <taxon>Candidatus Entotheonellia</taxon>
        <taxon>Candidatus Entotheonellales</taxon>
        <taxon>Candidatus Entotheonellaceae</taxon>
        <taxon>Candidatus Entotheonella</taxon>
    </lineage>
</organism>
<gene>
    <name evidence="2" type="ORF">ETSY2_27590</name>
</gene>
<dbReference type="SUPFAM" id="SSF50331">
    <property type="entry name" value="MOP-like"/>
    <property type="match status" value="1"/>
</dbReference>
<dbReference type="Pfam" id="PF08402">
    <property type="entry name" value="TOBE_2"/>
    <property type="match status" value="1"/>
</dbReference>
<protein>
    <recommendedName>
        <fullName evidence="1">Transport-associated OB type 2 domain-containing protein</fullName>
    </recommendedName>
</protein>
<dbReference type="GO" id="GO:0022857">
    <property type="term" value="F:transmembrane transporter activity"/>
    <property type="evidence" value="ECO:0007669"/>
    <property type="project" value="InterPro"/>
</dbReference>
<accession>W4M380</accession>
<evidence type="ECO:0000313" key="2">
    <source>
        <dbReference type="EMBL" id="ETX04655.1"/>
    </source>
</evidence>
<evidence type="ECO:0000313" key="3">
    <source>
        <dbReference type="Proteomes" id="UP000019140"/>
    </source>
</evidence>